<dbReference type="Proteomes" id="UP001148629">
    <property type="component" value="Unassembled WGS sequence"/>
</dbReference>
<protein>
    <submittedName>
        <fullName evidence="1">Uncharacterized protein</fullName>
    </submittedName>
</protein>
<comment type="caution">
    <text evidence="1">The sequence shown here is derived from an EMBL/GenBank/DDBJ whole genome shotgun (WGS) entry which is preliminary data.</text>
</comment>
<keyword evidence="2" id="KW-1185">Reference proteome</keyword>
<gene>
    <name evidence="1" type="ORF">NM208_g5414</name>
</gene>
<dbReference type="EMBL" id="JANRMS010000451">
    <property type="protein sequence ID" value="KAJ3539629.1"/>
    <property type="molecule type" value="Genomic_DNA"/>
</dbReference>
<sequence length="1072" mass="117724">MAPASSNPGPYSLPDRDKVQLSAEDDWTRVKGRKEKRRIQNRVAQRSYRSRMKARLGELQSQLQAHEEQKAKGEAEHRDPSPPSRPSSSSATGLHIHTTPPFGLNAGTNETKPSSVNSASPPTPAGVTGDLDPSQYAKAIDQLSHQIDMVGNDDSQWFLDSTSLLEHGDTSSYIQPSIPTPLVSISECPPIPAHIPEEPRNPSDGPTSLSQSILQDLFRFQIQLLTKINNSSEAASILDQDEGLTKSPTALRKSQWSPGATGAAATAHAIMPNTNMTRGNSFSVSPVDLHKPGDIMELTTSTGDLPNATWRPSQPFSGPETTLHSHSVEDSMQQLPINDDTPSIIPNGADFEYHNAFTAKSSSQTSSSGVEELLEAAIAGLEGLGFTSVDSFAEAYYSSSFDESSYLAGEQSMSRKRGLPRMLSQVLDSAQSWDPWDRRGLNEEILRTAESLLVAEGKSMNEKSLEASISGLMPAAEGSDKSTRPQQNVAGIKKVLQKELPNLWPVMMALAGGNRASRQRDRSNVVLATIIILHGSSKMTKQKLLEFLDVCLSEELLTSTSDDPPFVSGVRTRPPVSYHLRNCALYRENRLKEKSSHERSFAVLTAFCAAQSFLYSKSTIPYGAAVGPKFLTAARSVQQYNGDSSLSWHLVSEACLVARRMRRYSEAAVCQYAPLEATMLRNAFWVLHLADSSAICMQNRAVVLYEPLFDAEMDLAEFGMNQVPLLEGDNLSVPGEFEIGLSKCFHKVRRTWESVAHLMIAVRAFARTNRGNIQPELCIDSAEFRTITQMYSQFYGALDDIPASLQPSIILSEAVAEDERPSYISQRYRLLSAYYYGKLIIIHECRHLGLAFILGFRDDDLTIHSEEINVARDFIHNLQSIQFHYLVELGEPGVEVMRAVGSILLSISQKSENSLTRQRALSQLNVLLDVLARQPTFSRRSLKSIQSLASPILANPILANPILANPVLANPVLANPILANPILANPILANPKLNTFQLKSLPDTADLQTHHPGFKSRNGLPAVANDHWDLPPSSATVKSQPSGLIHLDWYIENATQSGVSLGLYFGNVQPWT</sequence>
<evidence type="ECO:0000313" key="2">
    <source>
        <dbReference type="Proteomes" id="UP001148629"/>
    </source>
</evidence>
<organism evidence="1 2">
    <name type="scientific">Fusarium decemcellulare</name>
    <dbReference type="NCBI Taxonomy" id="57161"/>
    <lineage>
        <taxon>Eukaryota</taxon>
        <taxon>Fungi</taxon>
        <taxon>Dikarya</taxon>
        <taxon>Ascomycota</taxon>
        <taxon>Pezizomycotina</taxon>
        <taxon>Sordariomycetes</taxon>
        <taxon>Hypocreomycetidae</taxon>
        <taxon>Hypocreales</taxon>
        <taxon>Nectriaceae</taxon>
        <taxon>Fusarium</taxon>
        <taxon>Fusarium decemcellulare species complex</taxon>
    </lineage>
</organism>
<name>A0ACC1SH71_9HYPO</name>
<accession>A0ACC1SH71</accession>
<reference evidence="1" key="1">
    <citation type="submission" date="2022-08" db="EMBL/GenBank/DDBJ databases">
        <title>Genome Sequence of Fusarium decemcellulare.</title>
        <authorList>
            <person name="Buettner E."/>
        </authorList>
    </citation>
    <scope>NUCLEOTIDE SEQUENCE</scope>
    <source>
        <strain evidence="1">Babe19</strain>
    </source>
</reference>
<evidence type="ECO:0000313" key="1">
    <source>
        <dbReference type="EMBL" id="KAJ3539629.1"/>
    </source>
</evidence>
<proteinExistence type="predicted"/>